<evidence type="ECO:0000313" key="3">
    <source>
        <dbReference type="Proteomes" id="UP000887013"/>
    </source>
</evidence>
<comment type="caution">
    <text evidence="2">The sequence shown here is derived from an EMBL/GenBank/DDBJ whole genome shotgun (WGS) entry which is preliminary data.</text>
</comment>
<gene>
    <name evidence="2" type="ORF">NPIL_129071</name>
</gene>
<dbReference type="EMBL" id="BMAW01088287">
    <property type="protein sequence ID" value="GFS33913.1"/>
    <property type="molecule type" value="Genomic_DNA"/>
</dbReference>
<dbReference type="Proteomes" id="UP000887013">
    <property type="component" value="Unassembled WGS sequence"/>
</dbReference>
<feature type="compositionally biased region" description="Basic and acidic residues" evidence="1">
    <location>
        <begin position="1"/>
        <end position="17"/>
    </location>
</feature>
<evidence type="ECO:0000313" key="2">
    <source>
        <dbReference type="EMBL" id="GFS33913.1"/>
    </source>
</evidence>
<dbReference type="AlphaFoldDB" id="A0A8X6J4E4"/>
<organism evidence="2 3">
    <name type="scientific">Nephila pilipes</name>
    <name type="common">Giant wood spider</name>
    <name type="synonym">Nephila maculata</name>
    <dbReference type="NCBI Taxonomy" id="299642"/>
    <lineage>
        <taxon>Eukaryota</taxon>
        <taxon>Metazoa</taxon>
        <taxon>Ecdysozoa</taxon>
        <taxon>Arthropoda</taxon>
        <taxon>Chelicerata</taxon>
        <taxon>Arachnida</taxon>
        <taxon>Araneae</taxon>
        <taxon>Araneomorphae</taxon>
        <taxon>Entelegynae</taxon>
        <taxon>Araneoidea</taxon>
        <taxon>Nephilidae</taxon>
        <taxon>Nephila</taxon>
    </lineage>
</organism>
<evidence type="ECO:0000256" key="1">
    <source>
        <dbReference type="SAM" id="MobiDB-lite"/>
    </source>
</evidence>
<accession>A0A8X6J4E4</accession>
<protein>
    <submittedName>
        <fullName evidence="2">Uncharacterized protein</fullName>
    </submittedName>
</protein>
<keyword evidence="3" id="KW-1185">Reference proteome</keyword>
<proteinExistence type="predicted"/>
<sequence>MSQKCDEKKTQTNEKVGRRMIVQSEQLPSSEEEKEVGCCFGVSVLYLLRKVLLGAVGRVAMMTNCVVKGGRKISDACCDGSNFEFFMK</sequence>
<reference evidence="2" key="1">
    <citation type="submission" date="2020-08" db="EMBL/GenBank/DDBJ databases">
        <title>Multicomponent nature underlies the extraordinary mechanical properties of spider dragline silk.</title>
        <authorList>
            <person name="Kono N."/>
            <person name="Nakamura H."/>
            <person name="Mori M."/>
            <person name="Yoshida Y."/>
            <person name="Ohtoshi R."/>
            <person name="Malay A.D."/>
            <person name="Moran D.A.P."/>
            <person name="Tomita M."/>
            <person name="Numata K."/>
            <person name="Arakawa K."/>
        </authorList>
    </citation>
    <scope>NUCLEOTIDE SEQUENCE</scope>
</reference>
<feature type="region of interest" description="Disordered" evidence="1">
    <location>
        <begin position="1"/>
        <end position="28"/>
    </location>
</feature>
<name>A0A8X6J4E4_NEPPI</name>